<dbReference type="AlphaFoldDB" id="A0A0C3G659"/>
<evidence type="ECO:0000313" key="1">
    <source>
        <dbReference type="EMBL" id="KIM86116.1"/>
    </source>
</evidence>
<protein>
    <submittedName>
        <fullName evidence="1">Uncharacterized protein</fullName>
    </submittedName>
</protein>
<dbReference type="InParanoid" id="A0A0C3G659"/>
<proteinExistence type="predicted"/>
<gene>
    <name evidence="1" type="ORF">PILCRDRAFT_333940</name>
</gene>
<dbReference type="OrthoDB" id="3267100at2759"/>
<dbReference type="EMBL" id="KN832983">
    <property type="protein sequence ID" value="KIM86116.1"/>
    <property type="molecule type" value="Genomic_DNA"/>
</dbReference>
<accession>A0A0C3G659</accession>
<sequence>MISKMDLDGMAKSFTIMLPIPARYSISELGSLSDGLNLPSEPAEFRNTFCRICSCVMGVVCERELLTCLELGCILLMPYERGSRRYTCKPKPSDLLLNYNYGAAVVKLWRPGT</sequence>
<keyword evidence="2" id="KW-1185">Reference proteome</keyword>
<organism evidence="1 2">
    <name type="scientific">Piloderma croceum (strain F 1598)</name>
    <dbReference type="NCBI Taxonomy" id="765440"/>
    <lineage>
        <taxon>Eukaryota</taxon>
        <taxon>Fungi</taxon>
        <taxon>Dikarya</taxon>
        <taxon>Basidiomycota</taxon>
        <taxon>Agaricomycotina</taxon>
        <taxon>Agaricomycetes</taxon>
        <taxon>Agaricomycetidae</taxon>
        <taxon>Atheliales</taxon>
        <taxon>Atheliaceae</taxon>
        <taxon>Piloderma</taxon>
    </lineage>
</organism>
<name>A0A0C3G659_PILCF</name>
<dbReference type="HOGENOM" id="CLU_2134459_0_0_1"/>
<evidence type="ECO:0000313" key="2">
    <source>
        <dbReference type="Proteomes" id="UP000054166"/>
    </source>
</evidence>
<dbReference type="Proteomes" id="UP000054166">
    <property type="component" value="Unassembled WGS sequence"/>
</dbReference>
<reference evidence="1 2" key="1">
    <citation type="submission" date="2014-04" db="EMBL/GenBank/DDBJ databases">
        <authorList>
            <consortium name="DOE Joint Genome Institute"/>
            <person name="Kuo A."/>
            <person name="Tarkka M."/>
            <person name="Buscot F."/>
            <person name="Kohler A."/>
            <person name="Nagy L.G."/>
            <person name="Floudas D."/>
            <person name="Copeland A."/>
            <person name="Barry K.W."/>
            <person name="Cichocki N."/>
            <person name="Veneault-Fourrey C."/>
            <person name="LaButti K."/>
            <person name="Lindquist E.A."/>
            <person name="Lipzen A."/>
            <person name="Lundell T."/>
            <person name="Morin E."/>
            <person name="Murat C."/>
            <person name="Sun H."/>
            <person name="Tunlid A."/>
            <person name="Henrissat B."/>
            <person name="Grigoriev I.V."/>
            <person name="Hibbett D.S."/>
            <person name="Martin F."/>
            <person name="Nordberg H.P."/>
            <person name="Cantor M.N."/>
            <person name="Hua S.X."/>
        </authorList>
    </citation>
    <scope>NUCLEOTIDE SEQUENCE [LARGE SCALE GENOMIC DNA]</scope>
    <source>
        <strain evidence="1 2">F 1598</strain>
    </source>
</reference>
<reference evidence="2" key="2">
    <citation type="submission" date="2015-01" db="EMBL/GenBank/DDBJ databases">
        <title>Evolutionary Origins and Diversification of the Mycorrhizal Mutualists.</title>
        <authorList>
            <consortium name="DOE Joint Genome Institute"/>
            <consortium name="Mycorrhizal Genomics Consortium"/>
            <person name="Kohler A."/>
            <person name="Kuo A."/>
            <person name="Nagy L.G."/>
            <person name="Floudas D."/>
            <person name="Copeland A."/>
            <person name="Barry K.W."/>
            <person name="Cichocki N."/>
            <person name="Veneault-Fourrey C."/>
            <person name="LaButti K."/>
            <person name="Lindquist E.A."/>
            <person name="Lipzen A."/>
            <person name="Lundell T."/>
            <person name="Morin E."/>
            <person name="Murat C."/>
            <person name="Riley R."/>
            <person name="Ohm R."/>
            <person name="Sun H."/>
            <person name="Tunlid A."/>
            <person name="Henrissat B."/>
            <person name="Grigoriev I.V."/>
            <person name="Hibbett D.S."/>
            <person name="Martin F."/>
        </authorList>
    </citation>
    <scope>NUCLEOTIDE SEQUENCE [LARGE SCALE GENOMIC DNA]</scope>
    <source>
        <strain evidence="2">F 1598</strain>
    </source>
</reference>